<reference evidence="3 4" key="1">
    <citation type="submission" date="2020-07" db="EMBL/GenBank/DDBJ databases">
        <title>Halosimplex litoreum sp. nov. and Halosimplex rubrum sp. nov., isolated from different salt environments.</title>
        <authorList>
            <person name="Cui H."/>
        </authorList>
    </citation>
    <scope>NUCLEOTIDE SEQUENCE [LARGE SCALE GENOMIC DNA]</scope>
    <source>
        <strain evidence="3 4">R2</strain>
    </source>
</reference>
<evidence type="ECO:0000256" key="1">
    <source>
        <dbReference type="SAM" id="MobiDB-lite"/>
    </source>
</evidence>
<dbReference type="Proteomes" id="UP000509346">
    <property type="component" value="Chromosome"/>
</dbReference>
<accession>A0A7D5PGS8</accession>
<protein>
    <submittedName>
        <fullName evidence="3">Zf-TFIIB domain-containing protein</fullName>
    </submittedName>
</protein>
<dbReference type="EMBL" id="CP058909">
    <property type="protein sequence ID" value="QLH84740.1"/>
    <property type="molecule type" value="Genomic_DNA"/>
</dbReference>
<organism evidence="3 4">
    <name type="scientific">Halosimplex pelagicum</name>
    <dbReference type="NCBI Taxonomy" id="869886"/>
    <lineage>
        <taxon>Archaea</taxon>
        <taxon>Methanobacteriati</taxon>
        <taxon>Methanobacteriota</taxon>
        <taxon>Stenosarchaea group</taxon>
        <taxon>Halobacteria</taxon>
        <taxon>Halobacteriales</taxon>
        <taxon>Haloarculaceae</taxon>
        <taxon>Halosimplex</taxon>
    </lineage>
</organism>
<dbReference type="InterPro" id="IPR027392">
    <property type="entry name" value="TF_Znf"/>
</dbReference>
<feature type="domain" description="Transcription factor zinc-finger" evidence="2">
    <location>
        <begin position="9"/>
        <end position="43"/>
    </location>
</feature>
<feature type="region of interest" description="Disordered" evidence="1">
    <location>
        <begin position="43"/>
        <end position="121"/>
    </location>
</feature>
<evidence type="ECO:0000313" key="3">
    <source>
        <dbReference type="EMBL" id="QLH84740.1"/>
    </source>
</evidence>
<dbReference type="KEGG" id="hpel:HZS54_25210"/>
<keyword evidence="4" id="KW-1185">Reference proteome</keyword>
<dbReference type="Pfam" id="PF13453">
    <property type="entry name" value="Zn_ribbon_TFIIB"/>
    <property type="match status" value="1"/>
</dbReference>
<dbReference type="AlphaFoldDB" id="A0A7D5PGS8"/>
<dbReference type="RefSeq" id="WP_179919818.1">
    <property type="nucleotide sequence ID" value="NZ_CP058909.1"/>
</dbReference>
<feature type="compositionally biased region" description="Acidic residues" evidence="1">
    <location>
        <begin position="95"/>
        <end position="121"/>
    </location>
</feature>
<proteinExistence type="predicted"/>
<name>A0A7D5PGS8_9EURY</name>
<evidence type="ECO:0000313" key="4">
    <source>
        <dbReference type="Proteomes" id="UP000509346"/>
    </source>
</evidence>
<dbReference type="OrthoDB" id="11143at2157"/>
<evidence type="ECO:0000259" key="2">
    <source>
        <dbReference type="Pfam" id="PF13453"/>
    </source>
</evidence>
<sequence length="121" mass="13676">MVFDRSLECPQCGTEFEQREEHDVTIDYCPDCGGVWLDPGELGELTGSKHRKHGHGHSDRDIDIDLDEEEEYEEEEYEEEEGGLLGAVTSALGGDGDEEEWGEEEDEWGDEEEFGGGEEEF</sequence>
<feature type="compositionally biased region" description="Acidic residues" evidence="1">
    <location>
        <begin position="64"/>
        <end position="82"/>
    </location>
</feature>
<gene>
    <name evidence="3" type="ORF">HZS54_25210</name>
</gene>
<dbReference type="GeneID" id="56085965"/>